<evidence type="ECO:0000313" key="4">
    <source>
        <dbReference type="EMBL" id="PVZ99396.1"/>
    </source>
</evidence>
<dbReference type="PROSITE" id="PS50108">
    <property type="entry name" value="CRIB"/>
    <property type="match status" value="1"/>
</dbReference>
<dbReference type="InterPro" id="IPR036936">
    <property type="entry name" value="CRIB_dom_sf"/>
</dbReference>
<dbReference type="EMBL" id="MBFU01000437">
    <property type="protein sequence ID" value="PVZ99396.1"/>
    <property type="molecule type" value="Genomic_DNA"/>
</dbReference>
<organism evidence="3 5">
    <name type="scientific">Smittium angustum</name>
    <dbReference type="NCBI Taxonomy" id="133377"/>
    <lineage>
        <taxon>Eukaryota</taxon>
        <taxon>Fungi</taxon>
        <taxon>Fungi incertae sedis</taxon>
        <taxon>Zoopagomycota</taxon>
        <taxon>Kickxellomycotina</taxon>
        <taxon>Harpellomycetes</taxon>
        <taxon>Harpellales</taxon>
        <taxon>Legeriomycetaceae</taxon>
        <taxon>Smittium</taxon>
    </lineage>
</organism>
<dbReference type="EMBL" id="MBFU01000780">
    <property type="protein sequence ID" value="PVZ97592.1"/>
    <property type="molecule type" value="Genomic_DNA"/>
</dbReference>
<feature type="region of interest" description="Disordered" evidence="1">
    <location>
        <begin position="42"/>
        <end position="91"/>
    </location>
</feature>
<dbReference type="Proteomes" id="UP000245591">
    <property type="component" value="Unassembled WGS sequence"/>
</dbReference>
<feature type="compositionally biased region" description="Low complexity" evidence="1">
    <location>
        <begin position="72"/>
        <end position="91"/>
    </location>
</feature>
<dbReference type="AlphaFoldDB" id="A0A2U1IXZ0"/>
<evidence type="ECO:0000256" key="1">
    <source>
        <dbReference type="SAM" id="MobiDB-lite"/>
    </source>
</evidence>
<dbReference type="Pfam" id="PF00786">
    <property type="entry name" value="PBD"/>
    <property type="match status" value="1"/>
</dbReference>
<dbReference type="CDD" id="cd00132">
    <property type="entry name" value="CRIB"/>
    <property type="match status" value="1"/>
</dbReference>
<feature type="domain" description="CRIB" evidence="2">
    <location>
        <begin position="25"/>
        <end position="38"/>
    </location>
</feature>
<name>A0A2U1IXZ0_SMIAN</name>
<evidence type="ECO:0000313" key="5">
    <source>
        <dbReference type="Proteomes" id="UP000245591"/>
    </source>
</evidence>
<dbReference type="InterPro" id="IPR000095">
    <property type="entry name" value="CRIB_dom"/>
</dbReference>
<evidence type="ECO:0000313" key="3">
    <source>
        <dbReference type="EMBL" id="PVZ97592.1"/>
    </source>
</evidence>
<dbReference type="Gene3D" id="3.90.810.10">
    <property type="entry name" value="CRIB domain"/>
    <property type="match status" value="1"/>
</dbReference>
<proteinExistence type="predicted"/>
<gene>
    <name evidence="4" type="ORF">BB558_004578</name>
    <name evidence="3" type="ORF">BB558_006440</name>
</gene>
<evidence type="ECO:0000259" key="2">
    <source>
        <dbReference type="PROSITE" id="PS50108"/>
    </source>
</evidence>
<reference evidence="3 5" key="1">
    <citation type="journal article" date="2018" name="MBio">
        <title>Comparative Genomics Reveals the Core Gene Toolbox for the Fungus-Insect Symbiosis.</title>
        <authorList>
            <person name="Wang Y."/>
            <person name="Stata M."/>
            <person name="Wang W."/>
            <person name="Stajich J.E."/>
            <person name="White M.M."/>
            <person name="Moncalvo J.M."/>
        </authorList>
    </citation>
    <scope>NUCLEOTIDE SEQUENCE [LARGE SCALE GENOMIC DNA]</scope>
    <source>
        <strain evidence="3 5">AUS-126-30</strain>
    </source>
</reference>
<protein>
    <recommendedName>
        <fullName evidence="2">CRIB domain-containing protein</fullName>
    </recommendedName>
</protein>
<keyword evidence="5" id="KW-1185">Reference proteome</keyword>
<sequence length="91" mass="9862">MVLFLSCFGQDNSQRGKKKLDKKMIGNPTNFTHTAHLGIGSISDDDTISPEDLNKLKGRVPTSTSSYHRDNLSSISSSNHQISKNNAVAAS</sequence>
<comment type="caution">
    <text evidence="3">The sequence shown here is derived from an EMBL/GenBank/DDBJ whole genome shotgun (WGS) entry which is preliminary data.</text>
</comment>
<accession>A0A2U1IXZ0</accession>